<dbReference type="AlphaFoldDB" id="A0A4R5CJQ6"/>
<comment type="caution">
    <text evidence="2">The sequence shown here is derived from an EMBL/GenBank/DDBJ whole genome shotgun (WGS) entry which is preliminary data.</text>
</comment>
<dbReference type="InterPro" id="IPR011009">
    <property type="entry name" value="Kinase-like_dom_sf"/>
</dbReference>
<keyword evidence="2" id="KW-0808">Transferase</keyword>
<protein>
    <submittedName>
        <fullName evidence="2">Aminoglycoside phosphotransferase family protein</fullName>
    </submittedName>
</protein>
<sequence>MTNTELWSSAAWLASATAWLDERLAAAGRERTGPVTQPHLRLWGTVLTAPTADGPVWLKAPGPENAFEVPLYQLLTEVAPDWILRPIAADADRGWVLLPDGGRPLGEQVSEGELPAALAEVLPRYAELQREVARHVGELLSFGLADMRPAALPGAFDEALDAVGLYLGRHATDDDRAALRRMAGERATVEAWCERLATSAVPASLDHHDLHVWNVLMSESGRLQFYDWGDSVIAHPFTTMLVTLGFLRSQYGMADDDPRLLGPRDAYLEAFGDLGPRDELVTELELACRVGKVARTLVWLRALRPQGFENAGAFQRAPLESLLAVVAASHLDLRG</sequence>
<evidence type="ECO:0000313" key="3">
    <source>
        <dbReference type="Proteomes" id="UP000294739"/>
    </source>
</evidence>
<organism evidence="2 3">
    <name type="scientific">Jiangella asiatica</name>
    <dbReference type="NCBI Taxonomy" id="2530372"/>
    <lineage>
        <taxon>Bacteria</taxon>
        <taxon>Bacillati</taxon>
        <taxon>Actinomycetota</taxon>
        <taxon>Actinomycetes</taxon>
        <taxon>Jiangellales</taxon>
        <taxon>Jiangellaceae</taxon>
        <taxon>Jiangella</taxon>
    </lineage>
</organism>
<feature type="domain" description="Aminoglycoside phosphotransferase" evidence="1">
    <location>
        <begin position="122"/>
        <end position="250"/>
    </location>
</feature>
<dbReference type="OrthoDB" id="101887at2"/>
<keyword evidence="3" id="KW-1185">Reference proteome</keyword>
<reference evidence="2 3" key="1">
    <citation type="submission" date="2019-03" db="EMBL/GenBank/DDBJ databases">
        <title>Draft genome sequences of novel Actinobacteria.</title>
        <authorList>
            <person name="Sahin N."/>
            <person name="Ay H."/>
            <person name="Saygin H."/>
        </authorList>
    </citation>
    <scope>NUCLEOTIDE SEQUENCE [LARGE SCALE GENOMIC DNA]</scope>
    <source>
        <strain evidence="2 3">5K138</strain>
    </source>
</reference>
<gene>
    <name evidence="2" type="ORF">E1269_25430</name>
</gene>
<dbReference type="Gene3D" id="1.10.510.10">
    <property type="entry name" value="Transferase(Phosphotransferase) domain 1"/>
    <property type="match status" value="1"/>
</dbReference>
<dbReference type="RefSeq" id="WP_131899836.1">
    <property type="nucleotide sequence ID" value="NZ_SMKZ01000049.1"/>
</dbReference>
<dbReference type="InParanoid" id="A0A4R5CJQ6"/>
<dbReference type="Pfam" id="PF01636">
    <property type="entry name" value="APH"/>
    <property type="match status" value="1"/>
</dbReference>
<dbReference type="InterPro" id="IPR002575">
    <property type="entry name" value="Aminoglycoside_PTrfase"/>
</dbReference>
<accession>A0A4R5CJQ6</accession>
<evidence type="ECO:0000259" key="1">
    <source>
        <dbReference type="Pfam" id="PF01636"/>
    </source>
</evidence>
<dbReference type="GO" id="GO:0016740">
    <property type="term" value="F:transferase activity"/>
    <property type="evidence" value="ECO:0007669"/>
    <property type="project" value="UniProtKB-KW"/>
</dbReference>
<dbReference type="Proteomes" id="UP000294739">
    <property type="component" value="Unassembled WGS sequence"/>
</dbReference>
<dbReference type="EMBL" id="SMKZ01000049">
    <property type="protein sequence ID" value="TDE00509.1"/>
    <property type="molecule type" value="Genomic_DNA"/>
</dbReference>
<proteinExistence type="predicted"/>
<name>A0A4R5CJQ6_9ACTN</name>
<evidence type="ECO:0000313" key="2">
    <source>
        <dbReference type="EMBL" id="TDE00509.1"/>
    </source>
</evidence>
<dbReference type="SUPFAM" id="SSF56112">
    <property type="entry name" value="Protein kinase-like (PK-like)"/>
    <property type="match status" value="1"/>
</dbReference>